<dbReference type="Gene3D" id="1.20.1280.50">
    <property type="match status" value="1"/>
</dbReference>
<keyword evidence="4" id="KW-1185">Reference proteome</keyword>
<dbReference type="CDD" id="cd22160">
    <property type="entry name" value="F-box_AtFBL13-like"/>
    <property type="match status" value="1"/>
</dbReference>
<dbReference type="GeneID" id="123082554"/>
<dbReference type="SUPFAM" id="SSF81383">
    <property type="entry name" value="F-box domain"/>
    <property type="match status" value="1"/>
</dbReference>
<gene>
    <name evidence="3" type="primary">LOC123082554</name>
</gene>
<dbReference type="PANTHER" id="PTHR34223:SF48">
    <property type="entry name" value="F-BOX DOMAIN-CONTAINING PROTEIN"/>
    <property type="match status" value="1"/>
</dbReference>
<dbReference type="InterPro" id="IPR053197">
    <property type="entry name" value="F-box_SCFL_complex_component"/>
</dbReference>
<reference evidence="3" key="1">
    <citation type="submission" date="2018-08" db="EMBL/GenBank/DDBJ databases">
        <authorList>
            <person name="Rossello M."/>
        </authorList>
    </citation>
    <scope>NUCLEOTIDE SEQUENCE [LARGE SCALE GENOMIC DNA]</scope>
    <source>
        <strain evidence="3">cv. Chinese Spring</strain>
    </source>
</reference>
<proteinExistence type="predicted"/>
<dbReference type="Gramene" id="TraesWEE_scaffold_082375_01G000100.1">
    <property type="protein sequence ID" value="TraesWEE_scaffold_082375_01G000100.1"/>
    <property type="gene ID" value="TraesWEE_scaffold_082375_01G000100"/>
</dbReference>
<dbReference type="Gramene" id="TraesSYM4A03G02179760.1">
    <property type="protein sequence ID" value="TraesSYM4A03G02179760.1"/>
    <property type="gene ID" value="TraesSYM4A03G02179760"/>
</dbReference>
<evidence type="ECO:0000313" key="4">
    <source>
        <dbReference type="Proteomes" id="UP000019116"/>
    </source>
</evidence>
<dbReference type="InterPro" id="IPR036047">
    <property type="entry name" value="F-box-like_dom_sf"/>
</dbReference>
<dbReference type="AlphaFoldDB" id="A0A3B6HYC1"/>
<dbReference type="Gramene" id="TraesJUL4A03G02172360.1">
    <property type="protein sequence ID" value="TraesJUL4A03G02172360.1"/>
    <property type="gene ID" value="TraesJUL4A03G02172360"/>
</dbReference>
<dbReference type="SUPFAM" id="SSF52058">
    <property type="entry name" value="L domain-like"/>
    <property type="match status" value="1"/>
</dbReference>
<protein>
    <recommendedName>
        <fullName evidence="2">F-box domain-containing protein</fullName>
    </recommendedName>
</protein>
<dbReference type="Gramene" id="TraesPARA_EIv1.0_1231280.1">
    <property type="protein sequence ID" value="TraesPARA_EIv1.0_1231280.1.CDS"/>
    <property type="gene ID" value="TraesPARA_EIv1.0_1231280"/>
</dbReference>
<dbReference type="OMA" id="LHIMMSS"/>
<accession>A0A3B6HYC1</accession>
<dbReference type="Gramene" id="TraesARI4A03G02190460.1">
    <property type="protein sequence ID" value="TraesARI4A03G02190460.1"/>
    <property type="gene ID" value="TraesARI4A03G02190460"/>
</dbReference>
<dbReference type="Gramene" id="TraesLDM4A03G02151330.1">
    <property type="protein sequence ID" value="TraesLDM4A03G02151330.1"/>
    <property type="gene ID" value="TraesLDM4A03G02151330"/>
</dbReference>
<dbReference type="RefSeq" id="XP_044360803.1">
    <property type="nucleotide sequence ID" value="XM_044504868.1"/>
</dbReference>
<dbReference type="EnsemblPlants" id="TraesCS4A02G316100.1">
    <property type="protein sequence ID" value="TraesCS4A02G316100.1"/>
    <property type="gene ID" value="TraesCS4A02G316100"/>
</dbReference>
<dbReference type="OrthoDB" id="677997at2759"/>
<feature type="compositionally biased region" description="Basic and acidic residues" evidence="1">
    <location>
        <begin position="9"/>
        <end position="18"/>
    </location>
</feature>
<dbReference type="Gramene" id="TraesCS4A02G316100.1">
    <property type="protein sequence ID" value="TraesCS4A02G316100.1"/>
    <property type="gene ID" value="TraesCS4A02G316100"/>
</dbReference>
<organism evidence="3">
    <name type="scientific">Triticum aestivum</name>
    <name type="common">Wheat</name>
    <dbReference type="NCBI Taxonomy" id="4565"/>
    <lineage>
        <taxon>Eukaryota</taxon>
        <taxon>Viridiplantae</taxon>
        <taxon>Streptophyta</taxon>
        <taxon>Embryophyta</taxon>
        <taxon>Tracheophyta</taxon>
        <taxon>Spermatophyta</taxon>
        <taxon>Magnoliopsida</taxon>
        <taxon>Liliopsida</taxon>
        <taxon>Poales</taxon>
        <taxon>Poaceae</taxon>
        <taxon>BOP clade</taxon>
        <taxon>Pooideae</taxon>
        <taxon>Triticodae</taxon>
        <taxon>Triticeae</taxon>
        <taxon>Triticinae</taxon>
        <taxon>Triticum</taxon>
    </lineage>
</organism>
<name>A0A3B6HYC1_WHEAT</name>
<dbReference type="PANTHER" id="PTHR34223">
    <property type="entry name" value="OS11G0201299 PROTEIN"/>
    <property type="match status" value="1"/>
</dbReference>
<reference evidence="3" key="2">
    <citation type="submission" date="2018-10" db="UniProtKB">
        <authorList>
            <consortium name="EnsemblPlants"/>
        </authorList>
    </citation>
    <scope>IDENTIFICATION</scope>
</reference>
<dbReference type="InterPro" id="IPR032675">
    <property type="entry name" value="LRR_dom_sf"/>
</dbReference>
<dbReference type="Gramene" id="TraesLAC4A03G02105810.1">
    <property type="protein sequence ID" value="TraesLAC4A03G02105810.1"/>
    <property type="gene ID" value="TraesLAC4A03G02105810"/>
</dbReference>
<dbReference type="Gene3D" id="3.80.10.10">
    <property type="entry name" value="Ribonuclease Inhibitor"/>
    <property type="match status" value="1"/>
</dbReference>
<dbReference type="Gramene" id="TraesRN4A0100812700.1">
    <property type="protein sequence ID" value="TraesRN4A0100812700.1"/>
    <property type="gene ID" value="TraesRN4A0100812700"/>
</dbReference>
<dbReference type="Pfam" id="PF00646">
    <property type="entry name" value="F-box"/>
    <property type="match status" value="1"/>
</dbReference>
<evidence type="ECO:0000313" key="3">
    <source>
        <dbReference type="EnsemblPlants" id="TraesCS4A02G316100.1"/>
    </source>
</evidence>
<dbReference type="Gramene" id="TraesCS4A03G0789800.1">
    <property type="protein sequence ID" value="TraesCS4A03G0789800.1.CDS"/>
    <property type="gene ID" value="TraesCS4A03G0789800"/>
</dbReference>
<dbReference type="STRING" id="4565.A0A3B6HYC1"/>
<dbReference type="InterPro" id="IPR001810">
    <property type="entry name" value="F-box_dom"/>
</dbReference>
<dbReference type="Gramene" id="TraesROB_scaffold_148253_01G000200.1">
    <property type="protein sequence ID" value="TraesROB_scaffold_148253_01G000200.1"/>
    <property type="gene ID" value="TraesROB_scaffold_148253_01G000200"/>
</dbReference>
<dbReference type="InterPro" id="IPR053781">
    <property type="entry name" value="F-box_AtFBL13-like"/>
</dbReference>
<feature type="domain" description="F-box" evidence="2">
    <location>
        <begin position="26"/>
        <end position="78"/>
    </location>
</feature>
<dbReference type="Gramene" id="TraesCLE_scaffold_109444_01G000300.1">
    <property type="protein sequence ID" value="TraesCLE_scaffold_109444_01G000300.1"/>
    <property type="gene ID" value="TraesCLE_scaffold_109444_01G000300"/>
</dbReference>
<dbReference type="Gramene" id="TraesNOR4A03G02174530.1">
    <property type="protein sequence ID" value="TraesNOR4A03G02174530.1"/>
    <property type="gene ID" value="TraesNOR4A03G02174530"/>
</dbReference>
<sequence length="236" mass="27258">MLGSTDAPAEPKRARHADGGGGDAGDDRLSALPDDLLRTILSRLMAQQTVQTCMLSTRWRHLWRAVKHQLIHLRWIEHDVKHQLGILGALSNVTTLHLLHFAVTLLFNESHENPPLFKFENLTTLFLDECRISNDFLGLQQYLENSCNLQKLTLRHCKVLDFHPTNEVMERCQSYSKDLPHFRCKNLRLCEIIYRDGDASVHLLVKFFVGMWRNLPNNKIELTPVKEEKQKSGRTQ</sequence>
<dbReference type="Proteomes" id="UP000019116">
    <property type="component" value="Chromosome 4A"/>
</dbReference>
<evidence type="ECO:0000259" key="2">
    <source>
        <dbReference type="PROSITE" id="PS50181"/>
    </source>
</evidence>
<feature type="region of interest" description="Disordered" evidence="1">
    <location>
        <begin position="1"/>
        <end position="27"/>
    </location>
</feature>
<evidence type="ECO:0000256" key="1">
    <source>
        <dbReference type="SAM" id="MobiDB-lite"/>
    </source>
</evidence>
<dbReference type="PROSITE" id="PS50181">
    <property type="entry name" value="FBOX"/>
    <property type="match status" value="1"/>
</dbReference>